<dbReference type="InterPro" id="IPR036249">
    <property type="entry name" value="Thioredoxin-like_sf"/>
</dbReference>
<keyword evidence="1" id="KW-0472">Membrane</keyword>
<dbReference type="Pfam" id="PF17991">
    <property type="entry name" value="Thioredoxin_10"/>
    <property type="match status" value="1"/>
</dbReference>
<dbReference type="SUPFAM" id="SSF52833">
    <property type="entry name" value="Thioredoxin-like"/>
    <property type="match status" value="1"/>
</dbReference>
<feature type="transmembrane region" description="Helical" evidence="1">
    <location>
        <begin position="123"/>
        <end position="150"/>
    </location>
</feature>
<dbReference type="InterPro" id="IPR000866">
    <property type="entry name" value="AhpC/TSA"/>
</dbReference>
<proteinExistence type="predicted"/>
<keyword evidence="1" id="KW-1133">Transmembrane helix</keyword>
<keyword evidence="1" id="KW-0812">Transmembrane</keyword>
<dbReference type="PROSITE" id="PS51352">
    <property type="entry name" value="THIOREDOXIN_2"/>
    <property type="match status" value="1"/>
</dbReference>
<gene>
    <name evidence="3" type="ORF">C4561_00065</name>
</gene>
<dbReference type="InterPro" id="IPR050553">
    <property type="entry name" value="Thioredoxin_ResA/DsbE_sf"/>
</dbReference>
<dbReference type="Pfam" id="PF00578">
    <property type="entry name" value="AhpC-TSA"/>
    <property type="match status" value="1"/>
</dbReference>
<feature type="transmembrane region" description="Helical" evidence="1">
    <location>
        <begin position="194"/>
        <end position="213"/>
    </location>
</feature>
<comment type="caution">
    <text evidence="3">The sequence shown here is derived from an EMBL/GenBank/DDBJ whole genome shotgun (WGS) entry which is preliminary data.</text>
</comment>
<dbReference type="PANTHER" id="PTHR42852">
    <property type="entry name" value="THIOL:DISULFIDE INTERCHANGE PROTEIN DSBE"/>
    <property type="match status" value="1"/>
</dbReference>
<dbReference type="EMBL" id="QZJF01000001">
    <property type="protein sequence ID" value="RJR28344.1"/>
    <property type="molecule type" value="Genomic_DNA"/>
</dbReference>
<dbReference type="Proteomes" id="UP000265540">
    <property type="component" value="Unassembled WGS sequence"/>
</dbReference>
<protein>
    <submittedName>
        <fullName evidence="3">Cytochrome c biogenesis protein DipZ</fullName>
    </submittedName>
</protein>
<evidence type="ECO:0000313" key="3">
    <source>
        <dbReference type="EMBL" id="RJR28344.1"/>
    </source>
</evidence>
<evidence type="ECO:0000256" key="1">
    <source>
        <dbReference type="SAM" id="Phobius"/>
    </source>
</evidence>
<feature type="transmembrane region" description="Helical" evidence="1">
    <location>
        <begin position="6"/>
        <end position="30"/>
    </location>
</feature>
<evidence type="ECO:0000313" key="4">
    <source>
        <dbReference type="Proteomes" id="UP000265540"/>
    </source>
</evidence>
<accession>A0A3A4ZGS5</accession>
<dbReference type="Gene3D" id="2.60.120.260">
    <property type="entry name" value="Galactose-binding domain-like"/>
    <property type="match status" value="1"/>
</dbReference>
<dbReference type="Gene3D" id="3.40.30.10">
    <property type="entry name" value="Glutaredoxin"/>
    <property type="match status" value="1"/>
</dbReference>
<dbReference type="AlphaFoldDB" id="A0A3A4ZGS5"/>
<feature type="transmembrane region" description="Helical" evidence="1">
    <location>
        <begin position="156"/>
        <end position="173"/>
    </location>
</feature>
<dbReference type="CDD" id="cd03012">
    <property type="entry name" value="TlpA_like_DipZ_like"/>
    <property type="match status" value="1"/>
</dbReference>
<feature type="transmembrane region" description="Helical" evidence="1">
    <location>
        <begin position="71"/>
        <end position="89"/>
    </location>
</feature>
<name>A0A3A4ZGS5_UNCKA</name>
<feature type="domain" description="Thioredoxin" evidence="2">
    <location>
        <begin position="230"/>
        <end position="410"/>
    </location>
</feature>
<dbReference type="InterPro" id="IPR013766">
    <property type="entry name" value="Thioredoxin_domain"/>
</dbReference>
<dbReference type="GO" id="GO:0016491">
    <property type="term" value="F:oxidoreductase activity"/>
    <property type="evidence" value="ECO:0007669"/>
    <property type="project" value="InterPro"/>
</dbReference>
<dbReference type="GO" id="GO:0016209">
    <property type="term" value="F:antioxidant activity"/>
    <property type="evidence" value="ECO:0007669"/>
    <property type="project" value="InterPro"/>
</dbReference>
<sequence length="578" mass="64700">MLLVFISFISGVLTVLAPCVLPIIPVILGNTVSTVNKRRDKVIIFSLAASVFIFTLLLKATTLLIDIDPGFWNYLSGIIITVFGFITLFPEGWELITNKLGISTRTAALLNDSTKSKGIAGDILIGASLGPVFSSCSPTYSLIIATILPVSLTQGIVYLVSYVAGLALVLLLISRAGQRFTSRLKWAVNPHGMFKKILGGLLIITGVVIITGLDKKFQIYLLDNNFFDVTKLEQKILDFSETTTLETEAPVLTGDNNSQPPILNVKNPIVAPELKGISQWINTEPLKLIDLKDKVVIVDFWTYSCINCVRTLPYLKLWHEKYTDKGLVILGVHSPEFSFEKKFENVKKFVDENELKYPIGLDNDFMTWRAYNNRYWPAKYFIDKKGKIRHYHFGEGAYKESEEVIKYLLSEYSGTTEFEKTDEQIPEEKNYVSNAQTPETYLGYKRFDKFLNKSTAINGATFKYISFDEIPEHYWTLDGSWEITEESIISRSDNSSLILNFSAKDVYLVMGPEQESKIGTVYVKLNGSGNGLKNGGEITLDGHRLYNLVGLSSFSRNQIIEVAVPSGTVLNAFTFGSL</sequence>
<reference evidence="3 4" key="1">
    <citation type="journal article" date="2017" name="ISME J.">
        <title>Energy and carbon metabolisms in a deep terrestrial subsurface fluid microbial community.</title>
        <authorList>
            <person name="Momper L."/>
            <person name="Jungbluth S.P."/>
            <person name="Lee M.D."/>
            <person name="Amend J.P."/>
        </authorList>
    </citation>
    <scope>NUCLEOTIDE SEQUENCE [LARGE SCALE GENOMIC DNA]</scope>
    <source>
        <strain evidence="3">SURF_46</strain>
    </source>
</reference>
<dbReference type="PANTHER" id="PTHR42852:SF13">
    <property type="entry name" value="PROTEIN DIPZ"/>
    <property type="match status" value="1"/>
</dbReference>
<organism evidence="3 4">
    <name type="scientific">candidate division WWE3 bacterium</name>
    <dbReference type="NCBI Taxonomy" id="2053526"/>
    <lineage>
        <taxon>Bacteria</taxon>
        <taxon>Katanobacteria</taxon>
    </lineage>
</organism>
<dbReference type="InterPro" id="IPR041017">
    <property type="entry name" value="Thioredoxin_10"/>
</dbReference>
<evidence type="ECO:0000259" key="2">
    <source>
        <dbReference type="PROSITE" id="PS51352"/>
    </source>
</evidence>
<feature type="transmembrane region" description="Helical" evidence="1">
    <location>
        <begin position="42"/>
        <end position="65"/>
    </location>
</feature>